<dbReference type="EMBL" id="CP029701">
    <property type="protein sequence ID" value="QHV63893.1"/>
    <property type="molecule type" value="Genomic_DNA"/>
</dbReference>
<feature type="chain" id="PRO_5042075582" description="Enterotoxin" evidence="1">
    <location>
        <begin position="34"/>
        <end position="690"/>
    </location>
</feature>
<evidence type="ECO:0008006" key="4">
    <source>
        <dbReference type="Google" id="ProtNLM"/>
    </source>
</evidence>
<accession>A0AAE7BGK4</accession>
<dbReference type="AlphaFoldDB" id="A0AAE7BGK4"/>
<protein>
    <recommendedName>
        <fullName evidence="4">Enterotoxin</fullName>
    </recommendedName>
</protein>
<dbReference type="InterPro" id="IPR013785">
    <property type="entry name" value="Aldolase_TIM"/>
</dbReference>
<dbReference type="Proteomes" id="UP000642553">
    <property type="component" value="Chromosome"/>
</dbReference>
<sequence length="690" mass="76291">MPPDCGFFRIMHSSSLPAIALAACSCVCFQTAAASVTYPGTTPGAPAAHREGDVYTLSNNILSASWKVDGSRLIPLGIVNKERGAKDEKAATGAQAPELFRLSTEKDAYNLPSSRFVMEGVPAISALKGHSAGLRLGERLEGAVISAVFRDKNSGLTVHWKAELREGSSYVKETYRIEASKEVDLKKVQLIDLQDPTLAVKGTVPGSPLVSEREGTFAGIELPVARAQAAGGTGTVGFDCNLPMGSGNAQTFTTVLGVWPENQLRRGFLYYLERERAAPYRQFLHYNGWYDDGLDPTEKTLVKTAGEYRKELGSRHVRLDGFVLDDGWDDVNEDLWQPSTKKFPHGFEPVVKAVGKIPSGFGIWISPLGGYFGPEKRVQHAKDKGILPADAAGFDLSCPQYYKWFKKRCSDLMKKDKVTYFKWDKAGDGISPHFMALLSIANDLRRENPRLFINTTVGTWPSPFWLNHVDSTWRSGTADVGWTGKGDDREQWITFRDGACYNVIVKPGPLYPLNSIMHHGMVLGTKFQAARVSKGEDGKQDNRDLKNDARIYFGSGANLQELYLTPSMMDKKAWDDVAAGARWARRFQDVLADVHWVGGNPNQLEPYGYAAWSPRGCTLALRNPDDRPRTIDLDASTVFEPVKGVPAVFPMKASYPDQRVKTLNLEQGKPVSLELQPFEVLVFDMRTNGH</sequence>
<evidence type="ECO:0000313" key="2">
    <source>
        <dbReference type="EMBL" id="QHV63893.1"/>
    </source>
</evidence>
<reference evidence="2" key="1">
    <citation type="submission" date="2018-05" db="EMBL/GenBank/DDBJ databases">
        <title>Complete genome sequnece of Akkermansia muciniphila EB-AMDK-40.</title>
        <authorList>
            <person name="Nam Y.-D."/>
            <person name="Chung W.-H."/>
            <person name="Park Y.S."/>
            <person name="Kang J."/>
        </authorList>
    </citation>
    <scope>NUCLEOTIDE SEQUENCE</scope>
    <source>
        <strain evidence="2">EB-AMDK-40</strain>
    </source>
</reference>
<dbReference type="SUPFAM" id="SSF51445">
    <property type="entry name" value="(Trans)glycosidases"/>
    <property type="match status" value="1"/>
</dbReference>
<evidence type="ECO:0000313" key="3">
    <source>
        <dbReference type="Proteomes" id="UP000642553"/>
    </source>
</evidence>
<proteinExistence type="predicted"/>
<evidence type="ECO:0000256" key="1">
    <source>
        <dbReference type="SAM" id="SignalP"/>
    </source>
</evidence>
<keyword evidence="1" id="KW-0732">Signal</keyword>
<dbReference type="InterPro" id="IPR017853">
    <property type="entry name" value="GH"/>
</dbReference>
<dbReference type="Gene3D" id="3.20.20.70">
    <property type="entry name" value="Aldolase class I"/>
    <property type="match status" value="1"/>
</dbReference>
<gene>
    <name evidence="2" type="ORF">DMI76_11200</name>
</gene>
<name>A0AAE7BGK4_9BACT</name>
<organism evidence="2 3">
    <name type="scientific">Akkermansia massiliensis</name>
    <dbReference type="NCBI Taxonomy" id="2927224"/>
    <lineage>
        <taxon>Bacteria</taxon>
        <taxon>Pseudomonadati</taxon>
        <taxon>Verrucomicrobiota</taxon>
        <taxon>Verrucomicrobiia</taxon>
        <taxon>Verrucomicrobiales</taxon>
        <taxon>Akkermansiaceae</taxon>
        <taxon>Akkermansia</taxon>
    </lineage>
</organism>
<feature type="signal peptide" evidence="1">
    <location>
        <begin position="1"/>
        <end position="33"/>
    </location>
</feature>